<evidence type="ECO:0000256" key="2">
    <source>
        <dbReference type="ARBA" id="ARBA00023172"/>
    </source>
</evidence>
<dbReference type="AlphaFoldDB" id="A0AA38MD19"/>
<dbReference type="InterPro" id="IPR002104">
    <property type="entry name" value="Integrase_catalytic"/>
</dbReference>
<dbReference type="PANTHER" id="PTHR30349">
    <property type="entry name" value="PHAGE INTEGRASE-RELATED"/>
    <property type="match status" value="1"/>
</dbReference>
<keyword evidence="1" id="KW-0238">DNA-binding</keyword>
<dbReference type="GO" id="GO:0015074">
    <property type="term" value="P:DNA integration"/>
    <property type="evidence" value="ECO:0007669"/>
    <property type="project" value="InterPro"/>
</dbReference>
<dbReference type="GO" id="GO:0003677">
    <property type="term" value="F:DNA binding"/>
    <property type="evidence" value="ECO:0007669"/>
    <property type="project" value="UniProtKB-KW"/>
</dbReference>
<dbReference type="EMBL" id="JALNTZ010000005">
    <property type="protein sequence ID" value="KAJ3651922.1"/>
    <property type="molecule type" value="Genomic_DNA"/>
</dbReference>
<proteinExistence type="predicted"/>
<dbReference type="CDD" id="cd00397">
    <property type="entry name" value="DNA_BRE_C"/>
    <property type="match status" value="1"/>
</dbReference>
<protein>
    <recommendedName>
        <fullName evidence="4">Tyr recombinase domain-containing protein</fullName>
    </recommendedName>
</protein>
<keyword evidence="6" id="KW-1185">Reference proteome</keyword>
<accession>A0AA38MD19</accession>
<feature type="compositionally biased region" description="Polar residues" evidence="3">
    <location>
        <begin position="374"/>
        <end position="384"/>
    </location>
</feature>
<dbReference type="PROSITE" id="PS51898">
    <property type="entry name" value="TYR_RECOMBINASE"/>
    <property type="match status" value="1"/>
</dbReference>
<sequence length="394" mass="44554">MNTSENTGEDVPFDLSKAAAAATEELLPSKSKERYEKQFQIFEDWRRLKNVTSLTEDVFLAYFAEKSSSYKASSLWSTYSMLKAVLLLKENLDISKFCKVTAYLKRKSTGYQPKKSKCLSRDQIDKFLLEAPDKEFLLMKVALIFGVSGACRCDELSRMLVDDIEDQNNVLIVHIPDSKTKKPRRFVVVDERNLATYRRYLELRPPSTPHKRLFLNYKKGKCTVQPVGLHSFGKFPSQIATYLGLPTPLEYTGHCMRRSSATLLVDAGGDITNLKRHGGWQSSSVAEGYIEESIENKLDIANKIQAGPKKRPFTNIETCPSTSSDSSEICCTEISTEIFDKKEMRPSVYGATEPPQAKASDDMENSDSEPKNALLQNENPSKCTMKTKHLHHWS</sequence>
<gene>
    <name evidence="5" type="ORF">Zmor_017926</name>
</gene>
<dbReference type="InterPro" id="IPR013762">
    <property type="entry name" value="Integrase-like_cat_sf"/>
</dbReference>
<dbReference type="Proteomes" id="UP001168821">
    <property type="component" value="Unassembled WGS sequence"/>
</dbReference>
<dbReference type="Pfam" id="PF00589">
    <property type="entry name" value="Phage_integrase"/>
    <property type="match status" value="1"/>
</dbReference>
<feature type="compositionally biased region" description="Basic residues" evidence="3">
    <location>
        <begin position="385"/>
        <end position="394"/>
    </location>
</feature>
<dbReference type="GO" id="GO:0006310">
    <property type="term" value="P:DNA recombination"/>
    <property type="evidence" value="ECO:0007669"/>
    <property type="project" value="UniProtKB-KW"/>
</dbReference>
<organism evidence="5 6">
    <name type="scientific">Zophobas morio</name>
    <dbReference type="NCBI Taxonomy" id="2755281"/>
    <lineage>
        <taxon>Eukaryota</taxon>
        <taxon>Metazoa</taxon>
        <taxon>Ecdysozoa</taxon>
        <taxon>Arthropoda</taxon>
        <taxon>Hexapoda</taxon>
        <taxon>Insecta</taxon>
        <taxon>Pterygota</taxon>
        <taxon>Neoptera</taxon>
        <taxon>Endopterygota</taxon>
        <taxon>Coleoptera</taxon>
        <taxon>Polyphaga</taxon>
        <taxon>Cucujiformia</taxon>
        <taxon>Tenebrionidae</taxon>
        <taxon>Zophobas</taxon>
    </lineage>
</organism>
<reference evidence="5" key="1">
    <citation type="journal article" date="2023" name="G3 (Bethesda)">
        <title>Whole genome assemblies of Zophobas morio and Tenebrio molitor.</title>
        <authorList>
            <person name="Kaur S."/>
            <person name="Stinson S.A."/>
            <person name="diCenzo G.C."/>
        </authorList>
    </citation>
    <scope>NUCLEOTIDE SEQUENCE</scope>
    <source>
        <strain evidence="5">QUZm001</strain>
    </source>
</reference>
<evidence type="ECO:0000259" key="4">
    <source>
        <dbReference type="PROSITE" id="PS51898"/>
    </source>
</evidence>
<dbReference type="SUPFAM" id="SSF56349">
    <property type="entry name" value="DNA breaking-rejoining enzymes"/>
    <property type="match status" value="1"/>
</dbReference>
<dbReference type="Gene3D" id="1.10.443.10">
    <property type="entry name" value="Intergrase catalytic core"/>
    <property type="match status" value="1"/>
</dbReference>
<feature type="domain" description="Tyr recombinase" evidence="4">
    <location>
        <begin position="114"/>
        <end position="302"/>
    </location>
</feature>
<dbReference type="PANTHER" id="PTHR30349:SF41">
    <property type="entry name" value="INTEGRASE_RECOMBINASE PROTEIN MJ0367-RELATED"/>
    <property type="match status" value="1"/>
</dbReference>
<comment type="caution">
    <text evidence="5">The sequence shown here is derived from an EMBL/GenBank/DDBJ whole genome shotgun (WGS) entry which is preliminary data.</text>
</comment>
<name>A0AA38MD19_9CUCU</name>
<dbReference type="InterPro" id="IPR050090">
    <property type="entry name" value="Tyrosine_recombinase_XerCD"/>
</dbReference>
<evidence type="ECO:0000313" key="5">
    <source>
        <dbReference type="EMBL" id="KAJ3651922.1"/>
    </source>
</evidence>
<evidence type="ECO:0000256" key="3">
    <source>
        <dbReference type="SAM" id="MobiDB-lite"/>
    </source>
</evidence>
<evidence type="ECO:0000256" key="1">
    <source>
        <dbReference type="ARBA" id="ARBA00023125"/>
    </source>
</evidence>
<evidence type="ECO:0000313" key="6">
    <source>
        <dbReference type="Proteomes" id="UP001168821"/>
    </source>
</evidence>
<feature type="region of interest" description="Disordered" evidence="3">
    <location>
        <begin position="342"/>
        <end position="394"/>
    </location>
</feature>
<dbReference type="InterPro" id="IPR011010">
    <property type="entry name" value="DNA_brk_join_enz"/>
</dbReference>
<keyword evidence="2" id="KW-0233">DNA recombination</keyword>